<accession>A0A1Q8CPQ8</accession>
<evidence type="ECO:0000313" key="3">
    <source>
        <dbReference type="Proteomes" id="UP000185596"/>
    </source>
</evidence>
<feature type="domain" description="N-acetyltransferase" evidence="1">
    <location>
        <begin position="6"/>
        <end position="175"/>
    </location>
</feature>
<proteinExistence type="predicted"/>
<dbReference type="OrthoDB" id="3371202at2"/>
<dbReference type="AlphaFoldDB" id="A0A1Q8CPQ8"/>
<dbReference type="InterPro" id="IPR016181">
    <property type="entry name" value="Acyl_CoA_acyltransferase"/>
</dbReference>
<dbReference type="Gene3D" id="3.40.630.30">
    <property type="match status" value="1"/>
</dbReference>
<protein>
    <recommendedName>
        <fullName evidence="1">N-acetyltransferase domain-containing protein</fullName>
    </recommendedName>
</protein>
<evidence type="ECO:0000313" key="2">
    <source>
        <dbReference type="EMBL" id="OLF16329.1"/>
    </source>
</evidence>
<dbReference type="Pfam" id="PF00583">
    <property type="entry name" value="Acetyltransf_1"/>
    <property type="match status" value="1"/>
</dbReference>
<organism evidence="2 3">
    <name type="scientific">Actinophytocola xanthii</name>
    <dbReference type="NCBI Taxonomy" id="1912961"/>
    <lineage>
        <taxon>Bacteria</taxon>
        <taxon>Bacillati</taxon>
        <taxon>Actinomycetota</taxon>
        <taxon>Actinomycetes</taxon>
        <taxon>Pseudonocardiales</taxon>
        <taxon>Pseudonocardiaceae</taxon>
    </lineage>
</organism>
<dbReference type="STRING" id="1912961.BU204_17240"/>
<dbReference type="RefSeq" id="WP_075126711.1">
    <property type="nucleotide sequence ID" value="NZ_MSIE01000030.1"/>
</dbReference>
<reference evidence="2 3" key="1">
    <citation type="submission" date="2016-12" db="EMBL/GenBank/DDBJ databases">
        <title>The draft genome sequence of Actinophytocola sp. 11-183.</title>
        <authorList>
            <person name="Wang W."/>
            <person name="Yuan L."/>
        </authorList>
    </citation>
    <scope>NUCLEOTIDE SEQUENCE [LARGE SCALE GENOMIC DNA]</scope>
    <source>
        <strain evidence="2 3">11-183</strain>
    </source>
</reference>
<dbReference type="SUPFAM" id="SSF55729">
    <property type="entry name" value="Acyl-CoA N-acyltransferases (Nat)"/>
    <property type="match status" value="1"/>
</dbReference>
<keyword evidence="3" id="KW-1185">Reference proteome</keyword>
<dbReference type="EMBL" id="MSIE01000030">
    <property type="protein sequence ID" value="OLF16329.1"/>
    <property type="molecule type" value="Genomic_DNA"/>
</dbReference>
<dbReference type="InterPro" id="IPR000182">
    <property type="entry name" value="GNAT_dom"/>
</dbReference>
<gene>
    <name evidence="2" type="ORF">BU204_17240</name>
</gene>
<name>A0A1Q8CPQ8_9PSEU</name>
<dbReference type="GO" id="GO:0016747">
    <property type="term" value="F:acyltransferase activity, transferring groups other than amino-acyl groups"/>
    <property type="evidence" value="ECO:0007669"/>
    <property type="project" value="InterPro"/>
</dbReference>
<evidence type="ECO:0000259" key="1">
    <source>
        <dbReference type="PROSITE" id="PS51186"/>
    </source>
</evidence>
<dbReference type="PROSITE" id="PS51186">
    <property type="entry name" value="GNAT"/>
    <property type="match status" value="1"/>
</dbReference>
<comment type="caution">
    <text evidence="2">The sequence shown here is derived from an EMBL/GenBank/DDBJ whole genome shotgun (WGS) entry which is preliminary data.</text>
</comment>
<dbReference type="Proteomes" id="UP000185596">
    <property type="component" value="Unassembled WGS sequence"/>
</dbReference>
<sequence length="184" mass="20137">MRYTGAEVLAVADAFTDAVLDVFGGPPWEHRDRAAILERLRRDVHRPGFTAILSFSDSGAVDGFATGWITGAPFRTDRAYGRVTARLGPERVADLLVGALEVDELGVRERVRGTGLGRRLLAELTTEAPDGHAWLLTSRHAHDAVAFYRRAGWWEPEAVPGMDNDVLVFLSPTHTGRFDSAAGR</sequence>